<evidence type="ECO:0000313" key="3">
    <source>
        <dbReference type="Proteomes" id="UP001345963"/>
    </source>
</evidence>
<keyword evidence="3" id="KW-1185">Reference proteome</keyword>
<organism evidence="2 3">
    <name type="scientific">Ataeniobius toweri</name>
    <dbReference type="NCBI Taxonomy" id="208326"/>
    <lineage>
        <taxon>Eukaryota</taxon>
        <taxon>Metazoa</taxon>
        <taxon>Chordata</taxon>
        <taxon>Craniata</taxon>
        <taxon>Vertebrata</taxon>
        <taxon>Euteleostomi</taxon>
        <taxon>Actinopterygii</taxon>
        <taxon>Neopterygii</taxon>
        <taxon>Teleostei</taxon>
        <taxon>Neoteleostei</taxon>
        <taxon>Acanthomorphata</taxon>
        <taxon>Ovalentaria</taxon>
        <taxon>Atherinomorphae</taxon>
        <taxon>Cyprinodontiformes</taxon>
        <taxon>Goodeidae</taxon>
        <taxon>Ataeniobius</taxon>
    </lineage>
</organism>
<sequence length="210" mass="23310">MCALSDFREYAFACQDCKQLFDPHQHALSLPFLSVKLTCNEARSSLCWFNCANVWVPSRGSAPSAAECGASACCVREVLPVVPLSDSGDRSKDTVQESSNSRDISEADTEARAPEASSEVIYDDVPSEEALSPLEDMIYEDVQRESGPLEANNGWSSSEFESYDEQSDNDAKLPARSKLSPEVHRLRERCARTKRELAMRLSGKNYDIKV</sequence>
<gene>
    <name evidence="2" type="ORF">ATANTOWER_012952</name>
</gene>
<feature type="compositionally biased region" description="Basic and acidic residues" evidence="1">
    <location>
        <begin position="169"/>
        <end position="184"/>
    </location>
</feature>
<feature type="region of interest" description="Disordered" evidence="1">
    <location>
        <begin position="85"/>
        <end position="126"/>
    </location>
</feature>
<evidence type="ECO:0000256" key="1">
    <source>
        <dbReference type="SAM" id="MobiDB-lite"/>
    </source>
</evidence>
<dbReference type="EMBL" id="JAHUTI010032237">
    <property type="protein sequence ID" value="MED6242981.1"/>
    <property type="molecule type" value="Genomic_DNA"/>
</dbReference>
<accession>A0ABU7AXN7</accession>
<reference evidence="2 3" key="1">
    <citation type="submission" date="2021-07" db="EMBL/GenBank/DDBJ databases">
        <authorList>
            <person name="Palmer J.M."/>
        </authorList>
    </citation>
    <scope>NUCLEOTIDE SEQUENCE [LARGE SCALE GENOMIC DNA]</scope>
    <source>
        <strain evidence="2 3">AT_MEX2019</strain>
        <tissue evidence="2">Muscle</tissue>
    </source>
</reference>
<evidence type="ECO:0000313" key="2">
    <source>
        <dbReference type="EMBL" id="MED6242981.1"/>
    </source>
</evidence>
<comment type="caution">
    <text evidence="2">The sequence shown here is derived from an EMBL/GenBank/DDBJ whole genome shotgun (WGS) entry which is preliminary data.</text>
</comment>
<dbReference type="Proteomes" id="UP001345963">
    <property type="component" value="Unassembled WGS sequence"/>
</dbReference>
<proteinExistence type="predicted"/>
<protein>
    <submittedName>
        <fullName evidence="2">Uncharacterized protein</fullName>
    </submittedName>
</protein>
<feature type="compositionally biased region" description="Basic and acidic residues" evidence="1">
    <location>
        <begin position="103"/>
        <end position="113"/>
    </location>
</feature>
<feature type="region of interest" description="Disordered" evidence="1">
    <location>
        <begin position="145"/>
        <end position="184"/>
    </location>
</feature>
<name>A0ABU7AXN7_9TELE</name>